<sequence>MPALSVDCHHHIYDNRFPYDPSASLRPADATVAQYRMLQERLGIFRSVVVQPSSYGTDNRCLVDALRQFGDSARGVAVIDDRTSDAEIQELHDAGVRGIRFNLSRPAGANIDQIDTLARRIEPLGWHVQVHTAGPGYVHLEQYLENLPVPVVIDHLGRVPQPGGITHEAFAVLRRLIDNGKTWMKVSGAYHDSLDGAPTYADTGRMVTEWISYAPERVVWGTDWPHPAAMNGEKPMPDDALLLDLLSEWAPTTELIHKILVDNPIALYGFSRNDSEEQ</sequence>
<organism evidence="2 3">
    <name type="scientific">Paraburkholderia caribensis MBA4</name>
    <dbReference type="NCBI Taxonomy" id="1323664"/>
    <lineage>
        <taxon>Bacteria</taxon>
        <taxon>Pseudomonadati</taxon>
        <taxon>Pseudomonadota</taxon>
        <taxon>Betaproteobacteria</taxon>
        <taxon>Burkholderiales</taxon>
        <taxon>Burkholderiaceae</taxon>
        <taxon>Paraburkholderia</taxon>
    </lineage>
</organism>
<dbReference type="AlphaFoldDB" id="A0A0N7JV82"/>
<dbReference type="InterPro" id="IPR052358">
    <property type="entry name" value="Aro_Compnd_Degr_Hydrolases"/>
</dbReference>
<name>A0A0N7JV82_9BURK</name>
<gene>
    <name evidence="2" type="ORF">K788_0000471</name>
</gene>
<reference evidence="2 3" key="1">
    <citation type="journal article" date="2014" name="Genome Announc.">
        <title>Draft Genome Sequence of the Haloacid-Degrading Burkholderia caribensis Strain MBA4.</title>
        <authorList>
            <person name="Pan Y."/>
            <person name="Kong K.F."/>
            <person name="Tsang J.S."/>
        </authorList>
    </citation>
    <scope>NUCLEOTIDE SEQUENCE [LARGE SCALE GENOMIC DNA]</scope>
    <source>
        <strain evidence="2 3">MBA4</strain>
    </source>
</reference>
<accession>A0A0N7JV82</accession>
<dbReference type="GO" id="GO:0016787">
    <property type="term" value="F:hydrolase activity"/>
    <property type="evidence" value="ECO:0007669"/>
    <property type="project" value="UniProtKB-KW"/>
</dbReference>
<dbReference type="EMBL" id="CP012747">
    <property type="protein sequence ID" value="ALL68485.1"/>
    <property type="molecule type" value="Genomic_DNA"/>
</dbReference>
<dbReference type="InterPro" id="IPR006680">
    <property type="entry name" value="Amidohydro-rel"/>
</dbReference>
<keyword evidence="2" id="KW-0378">Hydrolase</keyword>
<dbReference type="InterPro" id="IPR032466">
    <property type="entry name" value="Metal_Hydrolase"/>
</dbReference>
<evidence type="ECO:0000259" key="1">
    <source>
        <dbReference type="Pfam" id="PF04909"/>
    </source>
</evidence>
<dbReference type="KEGG" id="bcai:K788_0000471"/>
<dbReference type="Proteomes" id="UP000019146">
    <property type="component" value="Chromosome 2"/>
</dbReference>
<protein>
    <submittedName>
        <fullName evidence="2">Putative 2-pyrone-4,6-dicarboxylic acid hydrolase</fullName>
    </submittedName>
</protein>
<dbReference type="Pfam" id="PF04909">
    <property type="entry name" value="Amidohydro_2"/>
    <property type="match status" value="1"/>
</dbReference>
<feature type="domain" description="Amidohydrolase-related" evidence="1">
    <location>
        <begin position="6"/>
        <end position="270"/>
    </location>
</feature>
<evidence type="ECO:0000313" key="2">
    <source>
        <dbReference type="EMBL" id="ALL68485.1"/>
    </source>
</evidence>
<dbReference type="PANTHER" id="PTHR35563">
    <property type="entry name" value="BARREL METAL-DEPENDENT HYDROLASE, PUTATIVE (AFU_ORTHOLOGUE AFUA_1G16240)-RELATED"/>
    <property type="match status" value="1"/>
</dbReference>
<evidence type="ECO:0000313" key="3">
    <source>
        <dbReference type="Proteomes" id="UP000019146"/>
    </source>
</evidence>
<dbReference type="PANTHER" id="PTHR35563:SF2">
    <property type="entry name" value="BARREL METAL-DEPENDENT HYDROLASE, PUTATIVE (AFU_ORTHOLOGUE AFUA_1G16240)-RELATED"/>
    <property type="match status" value="1"/>
</dbReference>
<proteinExistence type="predicted"/>
<dbReference type="Gene3D" id="3.20.20.140">
    <property type="entry name" value="Metal-dependent hydrolases"/>
    <property type="match status" value="1"/>
</dbReference>
<dbReference type="SUPFAM" id="SSF51556">
    <property type="entry name" value="Metallo-dependent hydrolases"/>
    <property type="match status" value="1"/>
</dbReference>